<feature type="non-terminal residue" evidence="1">
    <location>
        <position position="53"/>
    </location>
</feature>
<reference evidence="2" key="1">
    <citation type="submission" date="2006-09" db="EMBL/GenBank/DDBJ databases">
        <title>Annotation of Plasmodium falciparum Dd2.</title>
        <authorList>
            <consortium name="The Broad Institute Genome Sequencing Platform"/>
            <person name="Volkman S.K."/>
            <person name="Neafsey D.E."/>
            <person name="Dash A.P."/>
            <person name="Chitnis C.E."/>
            <person name="Hartl D.L."/>
            <person name="Young S.K."/>
            <person name="Zeng Q."/>
            <person name="Koehrsen M."/>
            <person name="Alvarado L."/>
            <person name="Berlin A."/>
            <person name="Borenstein D."/>
            <person name="Chapman S.B."/>
            <person name="Chen Z."/>
            <person name="Engels R."/>
            <person name="Freedman E."/>
            <person name="Gellesch M."/>
            <person name="Goldberg J."/>
            <person name="Griggs A."/>
            <person name="Gujja S."/>
            <person name="Heilman E.R."/>
            <person name="Heiman D.I."/>
            <person name="Howarth C."/>
            <person name="Jen D."/>
            <person name="Larson L."/>
            <person name="Mehta T."/>
            <person name="Neiman D."/>
            <person name="Park D."/>
            <person name="Pearson M."/>
            <person name="Roberts A."/>
            <person name="Saif S."/>
            <person name="Shea T."/>
            <person name="Shenoy N."/>
            <person name="Sisk P."/>
            <person name="Stolte C."/>
            <person name="Sykes S."/>
            <person name="Walk T."/>
            <person name="White J."/>
            <person name="Yandava C."/>
            <person name="Haas B."/>
            <person name="Henn M.R."/>
            <person name="Nusbaum C."/>
            <person name="Birren B."/>
        </authorList>
    </citation>
    <scope>NUCLEOTIDE SEQUENCE [LARGE SCALE GENOMIC DNA]</scope>
</reference>
<protein>
    <submittedName>
        <fullName evidence="1">Uncharacterized protein</fullName>
    </submittedName>
</protein>
<evidence type="ECO:0000313" key="1">
    <source>
        <dbReference type="EMBL" id="KOB89781.1"/>
    </source>
</evidence>
<name>A0A0L7MAC2_PLAF4</name>
<evidence type="ECO:0000313" key="2">
    <source>
        <dbReference type="Proteomes" id="UP000054282"/>
    </source>
</evidence>
<proteinExistence type="predicted"/>
<dbReference type="EMBL" id="GG703265">
    <property type="protein sequence ID" value="KOB89781.1"/>
    <property type="molecule type" value="Genomic_DNA"/>
</dbReference>
<gene>
    <name evidence="1" type="ORF">PFDG_05334</name>
</gene>
<organism evidence="1 2">
    <name type="scientific">Plasmodium falciparum (isolate Dd2)</name>
    <dbReference type="NCBI Taxonomy" id="57267"/>
    <lineage>
        <taxon>Eukaryota</taxon>
        <taxon>Sar</taxon>
        <taxon>Alveolata</taxon>
        <taxon>Apicomplexa</taxon>
        <taxon>Aconoidasida</taxon>
        <taxon>Haemosporida</taxon>
        <taxon>Plasmodiidae</taxon>
        <taxon>Plasmodium</taxon>
        <taxon>Plasmodium (Laverania)</taxon>
    </lineage>
</organism>
<dbReference type="AlphaFoldDB" id="A0A0L7MAC2"/>
<dbReference type="KEGG" id="pfd:PFDG_05334"/>
<sequence>MTDTSNTLFKILFIPTQATPHKYYFPSVEYFERLYIHLHYKTRADAVDVDTNQ</sequence>
<reference evidence="2" key="2">
    <citation type="submission" date="2006-09" db="EMBL/GenBank/DDBJ databases">
        <title>The genome sequence of Plasmodium falciparum Dd2.</title>
        <authorList>
            <consortium name="The Broad Institute Genome Sequencing Platform"/>
            <person name="Birren B."/>
            <person name="Lander E."/>
            <person name="Galagan J."/>
            <person name="Nusbaum C."/>
            <person name="Devon K."/>
            <person name="Henn M."/>
            <person name="Jaffe D."/>
            <person name="Butler J."/>
            <person name="Alvarez P."/>
            <person name="Gnerre S."/>
            <person name="Grabherr M."/>
            <person name="Kleber M."/>
            <person name="Mauceli E."/>
            <person name="Brockman W."/>
            <person name="MacCallum I.A."/>
            <person name="Rounsley S."/>
            <person name="Young S."/>
            <person name="LaButti K."/>
            <person name="Pushparaj V."/>
            <person name="DeCaprio D."/>
            <person name="Crawford M."/>
            <person name="Koehrsen M."/>
            <person name="Engels R."/>
            <person name="Montgomery P."/>
            <person name="Pearson M."/>
            <person name="Howarth C."/>
            <person name="Larson L."/>
            <person name="Luoma S."/>
            <person name="White J."/>
            <person name="Kodira C."/>
            <person name="Zeng Q."/>
            <person name="O'Leary S."/>
            <person name="Yandava C."/>
            <person name="Alvarado L."/>
            <person name="Wirth D."/>
            <person name="Volkman S."/>
            <person name="Hartl D."/>
        </authorList>
    </citation>
    <scope>NUCLEOTIDE SEQUENCE [LARGE SCALE GENOMIC DNA]</scope>
</reference>
<accession>A0A0L7MAC2</accession>
<dbReference type="Proteomes" id="UP000054282">
    <property type="component" value="Unassembled WGS sequence"/>
</dbReference>